<dbReference type="Pfam" id="PF18928">
    <property type="entry name" value="DUF5677"/>
    <property type="match status" value="1"/>
</dbReference>
<organism evidence="1 2">
    <name type="scientific">Pseudoalteromonas espejiana</name>
    <dbReference type="NCBI Taxonomy" id="28107"/>
    <lineage>
        <taxon>Bacteria</taxon>
        <taxon>Pseudomonadati</taxon>
        <taxon>Pseudomonadota</taxon>
        <taxon>Gammaproteobacteria</taxon>
        <taxon>Alteromonadales</taxon>
        <taxon>Pseudoalteromonadaceae</taxon>
        <taxon>Pseudoalteromonas</taxon>
    </lineage>
</organism>
<dbReference type="OrthoDB" id="7531258at2"/>
<accession>A0A510XZJ1</accession>
<evidence type="ECO:0000313" key="1">
    <source>
        <dbReference type="EMBL" id="GEK56494.1"/>
    </source>
</evidence>
<dbReference type="AlphaFoldDB" id="A0A510XZJ1"/>
<sequence length="365" mass="42216">MIKWILSLNILGDILQHENLIRTAIKHKYDEMLLSDRIPDNLSDSELEEVFSIASKDLLKAVRFFFIDEHLSNFNYNQNKNFILQHENKWGNLLGLLNSYICFSIWFNEVNNKALSLIIQEEENHLAVVLFSLHSRSCLIAKEILILLKNGYPDAAISRWRTLNEVTTTLYFIIENGPDCAKKFLDHNIVDEYNSLKILKKSKENYPDRLAHLNFDSNIFEDLENKVKNLKSLYGSNFSSDYGWIEGFVPKGERYGYRTIEKAVELDHILPFSKLANQYVHASSKSMFSSLSSKSGEDISFDGGIYGLELPIDCTLLSLNLINTKVLSYFSKTENELNGDNVITTILLDYYFKKIRDEILYVMKL</sequence>
<comment type="caution">
    <text evidence="1">The sequence shown here is derived from an EMBL/GenBank/DDBJ whole genome shotgun (WGS) entry which is preliminary data.</text>
</comment>
<evidence type="ECO:0000313" key="2">
    <source>
        <dbReference type="Proteomes" id="UP000321419"/>
    </source>
</evidence>
<name>A0A510XZJ1_9GAMM</name>
<dbReference type="Proteomes" id="UP000321419">
    <property type="component" value="Unassembled WGS sequence"/>
</dbReference>
<proteinExistence type="predicted"/>
<dbReference type="InterPro" id="IPR043733">
    <property type="entry name" value="DUF5677"/>
</dbReference>
<protein>
    <submittedName>
        <fullName evidence="1">Uncharacterized protein</fullName>
    </submittedName>
</protein>
<keyword evidence="2" id="KW-1185">Reference proteome</keyword>
<dbReference type="EMBL" id="BJUM01000041">
    <property type="protein sequence ID" value="GEK56494.1"/>
    <property type="molecule type" value="Genomic_DNA"/>
</dbReference>
<gene>
    <name evidence="1" type="ORF">PES01_33390</name>
</gene>
<reference evidence="1 2" key="1">
    <citation type="submission" date="2019-07" db="EMBL/GenBank/DDBJ databases">
        <title>Whole genome shotgun sequence of Pseudoalteromonas espejiana NBRC 102222.</title>
        <authorList>
            <person name="Hosoyama A."/>
            <person name="Uohara A."/>
            <person name="Ohji S."/>
            <person name="Ichikawa N."/>
        </authorList>
    </citation>
    <scope>NUCLEOTIDE SEQUENCE [LARGE SCALE GENOMIC DNA]</scope>
    <source>
        <strain evidence="1 2">NBRC 102222</strain>
    </source>
</reference>
<dbReference type="RefSeq" id="WP_089349810.1">
    <property type="nucleotide sequence ID" value="NZ_BJUM01000041.1"/>
</dbReference>